<reference evidence="1 2" key="1">
    <citation type="submission" date="2015-12" db="EMBL/GenBank/DDBJ databases">
        <title>Complete genome of Roseateles depolymerans KCTC 42856.</title>
        <authorList>
            <person name="Kim K.M."/>
        </authorList>
    </citation>
    <scope>NUCLEOTIDE SEQUENCE [LARGE SCALE GENOMIC DNA]</scope>
    <source>
        <strain evidence="1 2">KCTC 42856</strain>
    </source>
</reference>
<dbReference type="Proteomes" id="UP000060699">
    <property type="component" value="Chromosome"/>
</dbReference>
<gene>
    <name evidence="1" type="ORF">RD2015_1258</name>
</gene>
<sequence length="171" mass="19124">MMTTIGKPRTQRSAKTHPRDVTPTASRPLPSKTGMRRMPSCRPQAQNLTMSTAFIYLKLPTHQLPADHRLEDRIDQALREAGVGTVLGWGSSLGDAPPGQMRPLAFLRIDIEADDLNGARQLLRAFLLDAGMPTGTELHFTRDHHPLQDLFDGADWRLDQPVAGSRRNFHR</sequence>
<dbReference type="KEGG" id="rdp:RD2015_1258"/>
<name>A0A0U3DY58_9BURK</name>
<organism evidence="1 2">
    <name type="scientific">Roseateles depolymerans</name>
    <dbReference type="NCBI Taxonomy" id="76731"/>
    <lineage>
        <taxon>Bacteria</taxon>
        <taxon>Pseudomonadati</taxon>
        <taxon>Pseudomonadota</taxon>
        <taxon>Betaproteobacteria</taxon>
        <taxon>Burkholderiales</taxon>
        <taxon>Sphaerotilaceae</taxon>
        <taxon>Roseateles</taxon>
    </lineage>
</organism>
<protein>
    <submittedName>
        <fullName evidence="1">Uncharacterized protein</fullName>
    </submittedName>
</protein>
<proteinExistence type="predicted"/>
<evidence type="ECO:0000313" key="1">
    <source>
        <dbReference type="EMBL" id="ALV05749.1"/>
    </source>
</evidence>
<dbReference type="AlphaFoldDB" id="A0A0U3DY58"/>
<dbReference type="EMBL" id="CP013729">
    <property type="protein sequence ID" value="ALV05749.1"/>
    <property type="molecule type" value="Genomic_DNA"/>
</dbReference>
<evidence type="ECO:0000313" key="2">
    <source>
        <dbReference type="Proteomes" id="UP000060699"/>
    </source>
</evidence>
<accession>A0A0U3DY58</accession>
<keyword evidence="2" id="KW-1185">Reference proteome</keyword>
<dbReference type="STRING" id="76731.RD2015_1258"/>